<keyword evidence="2" id="KW-1185">Reference proteome</keyword>
<gene>
    <name evidence="1" type="ORF">PROQFM164_S02g001533</name>
</gene>
<name>W6Q451_PENRF</name>
<dbReference type="Proteomes" id="UP000030686">
    <property type="component" value="Unassembled WGS sequence"/>
</dbReference>
<sequence>MAVYTRSSPLVQQIQQSSPWVDIYTDSATSPLRVRSVTHNISSVSHAHPEPRRWQNPGGWGPRHMNDTAPFTLWDDTGRKYRLPTKEEFQWISKKFGDGKISLSGWFICIATDNPPKPVPLTLGCMPVMFVGVNQSFLEPLPKAPYPNPRLPDPCPDLRWPAMEFPTDADNITFLEALEPLAHVRAVMYLPSWIIIELEYGDSRVYELKSLPGIVAGRTALYHHAVAPFHKKMKNLTRGQQLDPAESQTSLRPLPQDTHNYLQYSFLSPGHRIESGYSLSDSGYESTTRASSAGVKLRNSRGEEALSIAYHGFPISSEVYHLDTHQEIIGDVINIRPELDVALVKPTSTASTKFKNTCYFQAQPPKTLLEGKDIRAGSWAEVDGMSSGLLNLLSYGMMKEKPVSGSPKIPFAQWRSFNLQTSWGVVNEVIAKGICGAPIVSCDTSGVTGFFHLFDGMNCLSATLDDLVAEGWQIA</sequence>
<accession>W6Q451</accession>
<evidence type="ECO:0000313" key="1">
    <source>
        <dbReference type="EMBL" id="CDM31383.1"/>
    </source>
</evidence>
<dbReference type="STRING" id="1365484.W6Q451"/>
<organism evidence="1 2">
    <name type="scientific">Penicillium roqueforti (strain FM164)</name>
    <dbReference type="NCBI Taxonomy" id="1365484"/>
    <lineage>
        <taxon>Eukaryota</taxon>
        <taxon>Fungi</taxon>
        <taxon>Dikarya</taxon>
        <taxon>Ascomycota</taxon>
        <taxon>Pezizomycotina</taxon>
        <taxon>Eurotiomycetes</taxon>
        <taxon>Eurotiomycetidae</taxon>
        <taxon>Eurotiales</taxon>
        <taxon>Aspergillaceae</taxon>
        <taxon>Penicillium</taxon>
    </lineage>
</organism>
<proteinExistence type="predicted"/>
<dbReference type="OMA" id="GCMPVMF"/>
<dbReference type="OrthoDB" id="5361958at2759"/>
<dbReference type="AlphaFoldDB" id="W6Q451"/>
<reference evidence="1" key="1">
    <citation type="journal article" date="2014" name="Nat. Commun.">
        <title>Multiple recent horizontal transfers of a large genomic region in cheese making fungi.</title>
        <authorList>
            <person name="Cheeseman K."/>
            <person name="Ropars J."/>
            <person name="Renault P."/>
            <person name="Dupont J."/>
            <person name="Gouzy J."/>
            <person name="Branca A."/>
            <person name="Abraham A.L."/>
            <person name="Ceppi M."/>
            <person name="Conseiller E."/>
            <person name="Debuchy R."/>
            <person name="Malagnac F."/>
            <person name="Goarin A."/>
            <person name="Silar P."/>
            <person name="Lacoste S."/>
            <person name="Sallet E."/>
            <person name="Bensimon A."/>
            <person name="Giraud T."/>
            <person name="Brygoo Y."/>
        </authorList>
    </citation>
    <scope>NUCLEOTIDE SEQUENCE [LARGE SCALE GENOMIC DNA]</scope>
    <source>
        <strain evidence="1">FM164</strain>
    </source>
</reference>
<protein>
    <submittedName>
        <fullName evidence="1">Uncharacterized protein</fullName>
    </submittedName>
</protein>
<evidence type="ECO:0000313" key="2">
    <source>
        <dbReference type="Proteomes" id="UP000030686"/>
    </source>
</evidence>
<dbReference type="EMBL" id="HG792016">
    <property type="protein sequence ID" value="CDM31383.1"/>
    <property type="molecule type" value="Genomic_DNA"/>
</dbReference>